<dbReference type="EMBL" id="CP018082">
    <property type="protein sequence ID" value="APE37692.1"/>
    <property type="molecule type" value="Genomic_DNA"/>
</dbReference>
<evidence type="ECO:0000313" key="2">
    <source>
        <dbReference type="Proteomes" id="UP000183810"/>
    </source>
</evidence>
<dbReference type="Proteomes" id="UP000183810">
    <property type="component" value="Chromosome"/>
</dbReference>
<sequence>MLTGASFAAIAVGLFFVALGVAIGESAIAKTSLLPFGAIGLADYYAAKGERSPAVHQTGQPGTAFLRFRGCAETRPSMVLMGTTLRRVKVRNETLRQCPRY</sequence>
<dbReference type="KEGG" id="nsl:BOX37_31355"/>
<reference evidence="1" key="1">
    <citation type="submission" date="2016-11" db="EMBL/GenBank/DDBJ databases">
        <authorList>
            <person name="Jaros S."/>
            <person name="Januszkiewicz K."/>
            <person name="Wedrychowicz H."/>
        </authorList>
    </citation>
    <scope>NUCLEOTIDE SEQUENCE [LARGE SCALE GENOMIC DNA]</scope>
    <source>
        <strain evidence="1">Y48</strain>
    </source>
</reference>
<keyword evidence="2" id="KW-1185">Reference proteome</keyword>
<dbReference type="RefSeq" id="WP_071930859.1">
    <property type="nucleotide sequence ID" value="NZ_CP018082.1"/>
</dbReference>
<accession>A0A1J0W049</accession>
<protein>
    <submittedName>
        <fullName evidence="1">Uncharacterized protein</fullName>
    </submittedName>
</protein>
<proteinExistence type="predicted"/>
<name>A0A1J0W049_9NOCA</name>
<dbReference type="AlphaFoldDB" id="A0A1J0W049"/>
<gene>
    <name evidence="1" type="ORF">BOX37_31355</name>
</gene>
<organism evidence="1 2">
    <name type="scientific">Nocardia mangyaensis</name>
    <dbReference type="NCBI Taxonomy" id="2213200"/>
    <lineage>
        <taxon>Bacteria</taxon>
        <taxon>Bacillati</taxon>
        <taxon>Actinomycetota</taxon>
        <taxon>Actinomycetes</taxon>
        <taxon>Mycobacteriales</taxon>
        <taxon>Nocardiaceae</taxon>
        <taxon>Nocardia</taxon>
    </lineage>
</organism>
<evidence type="ECO:0000313" key="1">
    <source>
        <dbReference type="EMBL" id="APE37692.1"/>
    </source>
</evidence>